<name>A0ABY6HD32_9FIRM</name>
<gene>
    <name evidence="1" type="ORF">LNN31_16475</name>
</gene>
<accession>A0ABY6HD32</accession>
<reference evidence="1" key="1">
    <citation type="submission" date="2021-11" db="EMBL/GenBank/DDBJ databases">
        <title>Isoprene-degrading acetogen.</title>
        <authorList>
            <person name="Yang Y."/>
            <person name="Jin H."/>
            <person name="Yan J."/>
        </authorList>
    </citation>
    <scope>NUCLEOTIDE SEQUENCE</scope>
    <source>
        <strain evidence="1">Berkeley</strain>
    </source>
</reference>
<dbReference type="EMBL" id="CP087994">
    <property type="protein sequence ID" value="UYO62365.1"/>
    <property type="molecule type" value="Genomic_DNA"/>
</dbReference>
<sequence>MLTTTNTQKSINLAPKSTLFSDINDNYSALHNIQPTTTTVKHDYFLLWIEPDLAAPGRCEFTITSCSLYKDILTEESGLESLIVITFDIKDVDGQHYQVVERFFDFKPQQTQGRIFDFFSDLFKALGIEGGIDSEELIGRTGFATLQYLPSDDGTLSWGRLSDFSTNK</sequence>
<evidence type="ECO:0000313" key="2">
    <source>
        <dbReference type="Proteomes" id="UP001163550"/>
    </source>
</evidence>
<organism evidence="1 2">
    <name type="scientific">Acetobacterium wieringae</name>
    <dbReference type="NCBI Taxonomy" id="52694"/>
    <lineage>
        <taxon>Bacteria</taxon>
        <taxon>Bacillati</taxon>
        <taxon>Bacillota</taxon>
        <taxon>Clostridia</taxon>
        <taxon>Eubacteriales</taxon>
        <taxon>Eubacteriaceae</taxon>
        <taxon>Acetobacterium</taxon>
    </lineage>
</organism>
<protein>
    <submittedName>
        <fullName evidence="1">Uncharacterized protein</fullName>
    </submittedName>
</protein>
<evidence type="ECO:0000313" key="1">
    <source>
        <dbReference type="EMBL" id="UYO62365.1"/>
    </source>
</evidence>
<dbReference type="Proteomes" id="UP001163550">
    <property type="component" value="Chromosome"/>
</dbReference>
<proteinExistence type="predicted"/>
<dbReference type="RefSeq" id="WP_228878111.1">
    <property type="nucleotide sequence ID" value="NZ_CABIIK010000004.1"/>
</dbReference>
<keyword evidence="2" id="KW-1185">Reference proteome</keyword>